<name>A0ABQ5GYQ9_9ASTR</name>
<reference evidence="2" key="1">
    <citation type="journal article" date="2022" name="Int. J. Mol. Sci.">
        <title>Draft Genome of Tanacetum Coccineum: Genomic Comparison of Closely Related Tanacetum-Family Plants.</title>
        <authorList>
            <person name="Yamashiro T."/>
            <person name="Shiraishi A."/>
            <person name="Nakayama K."/>
            <person name="Satake H."/>
        </authorList>
    </citation>
    <scope>NUCLEOTIDE SEQUENCE</scope>
</reference>
<organism evidence="2 3">
    <name type="scientific">Tanacetum coccineum</name>
    <dbReference type="NCBI Taxonomy" id="301880"/>
    <lineage>
        <taxon>Eukaryota</taxon>
        <taxon>Viridiplantae</taxon>
        <taxon>Streptophyta</taxon>
        <taxon>Embryophyta</taxon>
        <taxon>Tracheophyta</taxon>
        <taxon>Spermatophyta</taxon>
        <taxon>Magnoliopsida</taxon>
        <taxon>eudicotyledons</taxon>
        <taxon>Gunneridae</taxon>
        <taxon>Pentapetalae</taxon>
        <taxon>asterids</taxon>
        <taxon>campanulids</taxon>
        <taxon>Asterales</taxon>
        <taxon>Asteraceae</taxon>
        <taxon>Asteroideae</taxon>
        <taxon>Anthemideae</taxon>
        <taxon>Anthemidinae</taxon>
        <taxon>Tanacetum</taxon>
    </lineage>
</organism>
<comment type="caution">
    <text evidence="2">The sequence shown here is derived from an EMBL/GenBank/DDBJ whole genome shotgun (WGS) entry which is preliminary data.</text>
</comment>
<dbReference type="Proteomes" id="UP001151760">
    <property type="component" value="Unassembled WGS sequence"/>
</dbReference>
<protein>
    <submittedName>
        <fullName evidence="2">Uncharacterized protein</fullName>
    </submittedName>
</protein>
<accession>A0ABQ5GYQ9</accession>
<reference evidence="2" key="2">
    <citation type="submission" date="2022-01" db="EMBL/GenBank/DDBJ databases">
        <authorList>
            <person name="Yamashiro T."/>
            <person name="Shiraishi A."/>
            <person name="Satake H."/>
            <person name="Nakayama K."/>
        </authorList>
    </citation>
    <scope>NUCLEOTIDE SEQUENCE</scope>
</reference>
<proteinExistence type="predicted"/>
<keyword evidence="3" id="KW-1185">Reference proteome</keyword>
<sequence>MSPSHLKNVLNTCTLTQIMDLNELGLGHFHNNFDFESTPGELGMWVVKSYDHETHTLRMGDGRRIKVSRELIHEILGVPMGENKVISLPSTTSEDKTTTDWRYTTPFTEDRIHITRVDDHVSSLTANGWPFKVGFLVVFFSILAQGNKDGTAPIFKAWSTKLLKKRESEELKSGGFGKLPILEGLEFIEPKKPKLKKKKSEVLLLGDGSMSREQELKEFKTKTSKEMKDCLNDKVSKIKALLLDTDEKLKIALNEYPEDSDLKMILGKRLGIFKELYRRDVDNVMVVLHKDNDLSEEAVKDNKVLKEKDDVPEKGNDAEKVVELGEKKNSSDKTEAVKDNKVSNEKYDVYEKGKDVEKVVELGGIKTVQLFFTNKKYLFLKKQEMNKEKDVEKVVDQNLDKPEDIEKESEFEISKKEVSKGVLAIYEDPLKDSESQTSIFDSQPEDSQPETQDSQPGMEIGVGIQEENLEPVKNYETLEEADFPSIRFEDIESLKEVSCLEIDTQKSPQIQKQGLQEESPQIQKQGIPKSFHSNKLKLTKYVSPDAQAIVEKRQEDMLTETRIFRGK</sequence>
<feature type="region of interest" description="Disordered" evidence="1">
    <location>
        <begin position="508"/>
        <end position="527"/>
    </location>
</feature>
<gene>
    <name evidence="2" type="ORF">Tco_1054592</name>
</gene>
<evidence type="ECO:0000313" key="3">
    <source>
        <dbReference type="Proteomes" id="UP001151760"/>
    </source>
</evidence>
<feature type="compositionally biased region" description="Polar residues" evidence="1">
    <location>
        <begin position="508"/>
        <end position="524"/>
    </location>
</feature>
<feature type="region of interest" description="Disordered" evidence="1">
    <location>
        <begin position="426"/>
        <end position="464"/>
    </location>
</feature>
<dbReference type="EMBL" id="BQNB010018973">
    <property type="protein sequence ID" value="GJT80250.1"/>
    <property type="molecule type" value="Genomic_DNA"/>
</dbReference>
<evidence type="ECO:0000313" key="2">
    <source>
        <dbReference type="EMBL" id="GJT80250.1"/>
    </source>
</evidence>
<evidence type="ECO:0000256" key="1">
    <source>
        <dbReference type="SAM" id="MobiDB-lite"/>
    </source>
</evidence>